<accession>A0ABM1FBI1</accession>
<dbReference type="RefSeq" id="XP_014681802.1">
    <property type="nucleotide sequence ID" value="XM_014826316.1"/>
</dbReference>
<sequence length="220" mass="24444">MRRNLIMAGAEGHQQPKMYLDFLNVVFTCCVINLITTSLKGVEAHSQAFIQTDTELRYMVDGISVHIHEGLSSQGLGLDWTEENMGFASPIRFEPPMIDFGEHPVGMPHLERVLVQNPSSENSVTLYSISGSTVHFQCSFFEDKVLSPGGNTTFDIVFLARQEGNVENTLHIHTSVGHFKYQVFGVGIPNPYKLRPFLGAKIPLNSSYATILSLHNPHNA</sequence>
<dbReference type="Pfam" id="PF24495">
    <property type="entry name" value="Ig_TMEM131_2"/>
    <property type="match status" value="1"/>
</dbReference>
<dbReference type="PANTHER" id="PTHR22050:SF0">
    <property type="entry name" value="TRANSMEMBRANE PROTEIN 131 HOMOLOG"/>
    <property type="match status" value="1"/>
</dbReference>
<dbReference type="InterPro" id="IPR022113">
    <property type="entry name" value="TMEM131L_N"/>
</dbReference>
<dbReference type="PANTHER" id="PTHR22050">
    <property type="entry name" value="RW1 PROTEIN HOMOLOG"/>
    <property type="match status" value="1"/>
</dbReference>
<dbReference type="Pfam" id="PF12371">
    <property type="entry name" value="TMEM131_like_N"/>
    <property type="match status" value="1"/>
</dbReference>
<dbReference type="Gene3D" id="2.60.40.10">
    <property type="entry name" value="Immunoglobulins"/>
    <property type="match status" value="1"/>
</dbReference>
<feature type="domain" description="Transmembrane protein 131-like N-terminal" evidence="1">
    <location>
        <begin position="92"/>
        <end position="174"/>
    </location>
</feature>
<dbReference type="InterPro" id="IPR039877">
    <property type="entry name" value="TMEM131-like"/>
</dbReference>
<feature type="domain" description="TMEM131 second Ig-like" evidence="2">
    <location>
        <begin position="191"/>
        <end position="219"/>
    </location>
</feature>
<dbReference type="InterPro" id="IPR013783">
    <property type="entry name" value="Ig-like_fold"/>
</dbReference>
<evidence type="ECO:0000259" key="2">
    <source>
        <dbReference type="Pfam" id="PF24495"/>
    </source>
</evidence>
<keyword evidence="3" id="KW-1185">Reference proteome</keyword>
<reference evidence="4" key="1">
    <citation type="submission" date="2025-08" db="UniProtKB">
        <authorList>
            <consortium name="RefSeq"/>
        </authorList>
    </citation>
    <scope>IDENTIFICATION</scope>
</reference>
<dbReference type="Proteomes" id="UP000695022">
    <property type="component" value="Unplaced"/>
</dbReference>
<proteinExistence type="predicted"/>
<evidence type="ECO:0000259" key="1">
    <source>
        <dbReference type="Pfam" id="PF12371"/>
    </source>
</evidence>
<dbReference type="InterPro" id="IPR056311">
    <property type="entry name" value="TMEM131_Ig_2"/>
</dbReference>
<gene>
    <name evidence="4" type="primary">LOC106821487</name>
</gene>
<evidence type="ECO:0000313" key="4">
    <source>
        <dbReference type="RefSeq" id="XP_014681802.1"/>
    </source>
</evidence>
<evidence type="ECO:0000313" key="3">
    <source>
        <dbReference type="Proteomes" id="UP000695022"/>
    </source>
</evidence>
<feature type="non-terminal residue" evidence="4">
    <location>
        <position position="220"/>
    </location>
</feature>
<name>A0ABM1FBI1_PRICU</name>
<dbReference type="GeneID" id="106821487"/>
<protein>
    <submittedName>
        <fullName evidence="4">Transmembrane protein 131-like</fullName>
    </submittedName>
</protein>
<organism evidence="3 4">
    <name type="scientific">Priapulus caudatus</name>
    <name type="common">Priapulid worm</name>
    <dbReference type="NCBI Taxonomy" id="37621"/>
    <lineage>
        <taxon>Eukaryota</taxon>
        <taxon>Metazoa</taxon>
        <taxon>Ecdysozoa</taxon>
        <taxon>Scalidophora</taxon>
        <taxon>Priapulida</taxon>
        <taxon>Priapulimorpha</taxon>
        <taxon>Priapulimorphida</taxon>
        <taxon>Priapulidae</taxon>
        <taxon>Priapulus</taxon>
    </lineage>
</organism>